<organism evidence="2 3">
    <name type="scientific">Saponaria officinalis</name>
    <name type="common">Common soapwort</name>
    <name type="synonym">Lychnis saponaria</name>
    <dbReference type="NCBI Taxonomy" id="3572"/>
    <lineage>
        <taxon>Eukaryota</taxon>
        <taxon>Viridiplantae</taxon>
        <taxon>Streptophyta</taxon>
        <taxon>Embryophyta</taxon>
        <taxon>Tracheophyta</taxon>
        <taxon>Spermatophyta</taxon>
        <taxon>Magnoliopsida</taxon>
        <taxon>eudicotyledons</taxon>
        <taxon>Gunneridae</taxon>
        <taxon>Pentapetalae</taxon>
        <taxon>Caryophyllales</taxon>
        <taxon>Caryophyllaceae</taxon>
        <taxon>Caryophylleae</taxon>
        <taxon>Saponaria</taxon>
    </lineage>
</organism>
<evidence type="ECO:0000313" key="2">
    <source>
        <dbReference type="EMBL" id="KAK9724824.1"/>
    </source>
</evidence>
<evidence type="ECO:0008006" key="4">
    <source>
        <dbReference type="Google" id="ProtNLM"/>
    </source>
</evidence>
<dbReference type="PANTHER" id="PTHR33566:SF6">
    <property type="entry name" value="PROTEIN DEFECTIVE IN MERISTEM SILENCING 3"/>
    <property type="match status" value="1"/>
</dbReference>
<keyword evidence="1" id="KW-0175">Coiled coil</keyword>
<evidence type="ECO:0000313" key="3">
    <source>
        <dbReference type="Proteomes" id="UP001443914"/>
    </source>
</evidence>
<dbReference type="Proteomes" id="UP001443914">
    <property type="component" value="Unassembled WGS sequence"/>
</dbReference>
<accession>A0AAW1KXI3</accession>
<dbReference type="AlphaFoldDB" id="A0AAW1KXI3"/>
<sequence length="425" mass="47604">MYSMNSPTPLNTKALVVHIPDPNNPYVSYANDGSNGAPYANNLMTGSKRLQDELEKTGSKMRQHEDNLKILKVQKNQLDDAILDLQVSLGKTLSSGAPKTEDDSSLGRTEEGTVEQILNHEKSAASIFCHLKSLHGIQLSNHALSQELLGVVATLGKVDDDNLSRLFSEYLGLPKMLAIVCKTYDGIKSLETYDFEGAVNKFSGIYALGSSVGQTLEGRFLVFCLESLRPYAGEIVADDPQRRLDILNPRLPSGDIPAGFLGFAVNMIHIDRTHLFCLTPSGCGLRETLFYNLFSRLQVYRTRAEMLLALPCITDGAVSLDGGMISATGVFSLGIREDVSVRFPRCSGNDRLPVKYYELENQLKQKKWEKDRLQEDIRREQALFDAEKYKFQLQKQDFLKYLHDSSSFLTQHQLQAAERERQTPR</sequence>
<dbReference type="PANTHER" id="PTHR33566">
    <property type="entry name" value="EN/SPM-LIKE TRANSPOSON-RELATED"/>
    <property type="match status" value="1"/>
</dbReference>
<keyword evidence="3" id="KW-1185">Reference proteome</keyword>
<gene>
    <name evidence="2" type="ORF">RND81_05G101000</name>
</gene>
<feature type="coiled-coil region" evidence="1">
    <location>
        <begin position="47"/>
        <end position="81"/>
    </location>
</feature>
<evidence type="ECO:0000256" key="1">
    <source>
        <dbReference type="SAM" id="Coils"/>
    </source>
</evidence>
<name>A0AAW1KXI3_SAPOF</name>
<feature type="coiled-coil region" evidence="1">
    <location>
        <begin position="356"/>
        <end position="383"/>
    </location>
</feature>
<dbReference type="EMBL" id="JBDFQZ010000005">
    <property type="protein sequence ID" value="KAK9724824.1"/>
    <property type="molecule type" value="Genomic_DNA"/>
</dbReference>
<proteinExistence type="predicted"/>
<comment type="caution">
    <text evidence="2">The sequence shown here is derived from an EMBL/GenBank/DDBJ whole genome shotgun (WGS) entry which is preliminary data.</text>
</comment>
<protein>
    <recommendedName>
        <fullName evidence="4">Protein DEFECTIVE IN MERISTEM SILENCING 3</fullName>
    </recommendedName>
</protein>
<reference evidence="2" key="1">
    <citation type="submission" date="2024-03" db="EMBL/GenBank/DDBJ databases">
        <title>WGS assembly of Saponaria officinalis var. Norfolk2.</title>
        <authorList>
            <person name="Jenkins J."/>
            <person name="Shu S."/>
            <person name="Grimwood J."/>
            <person name="Barry K."/>
            <person name="Goodstein D."/>
            <person name="Schmutz J."/>
            <person name="Leebens-Mack J."/>
            <person name="Osbourn A."/>
        </authorList>
    </citation>
    <scope>NUCLEOTIDE SEQUENCE [LARGE SCALE GENOMIC DNA]</scope>
    <source>
        <strain evidence="2">JIC</strain>
    </source>
</reference>